<name>A0A1K1P422_RUMFL</name>
<proteinExistence type="predicted"/>
<feature type="domain" description="VanZ-like" evidence="2">
    <location>
        <begin position="27"/>
        <end position="144"/>
    </location>
</feature>
<keyword evidence="1" id="KW-0472">Membrane</keyword>
<evidence type="ECO:0000313" key="3">
    <source>
        <dbReference type="EMBL" id="SFW42504.1"/>
    </source>
</evidence>
<dbReference type="PANTHER" id="PTHR36834:SF1">
    <property type="entry name" value="INTEGRAL MEMBRANE PROTEIN"/>
    <property type="match status" value="1"/>
</dbReference>
<accession>A0A1K1P422</accession>
<feature type="transmembrane region" description="Helical" evidence="1">
    <location>
        <begin position="65"/>
        <end position="86"/>
    </location>
</feature>
<keyword evidence="1" id="KW-0812">Transmembrane</keyword>
<feature type="transmembrane region" description="Helical" evidence="1">
    <location>
        <begin position="21"/>
        <end position="39"/>
    </location>
</feature>
<dbReference type="EMBL" id="FPIP01000007">
    <property type="protein sequence ID" value="SFW42504.1"/>
    <property type="molecule type" value="Genomic_DNA"/>
</dbReference>
<dbReference type="Proteomes" id="UP000183461">
    <property type="component" value="Unassembled WGS sequence"/>
</dbReference>
<evidence type="ECO:0000256" key="1">
    <source>
        <dbReference type="SAM" id="Phobius"/>
    </source>
</evidence>
<feature type="transmembrane region" description="Helical" evidence="1">
    <location>
        <begin position="98"/>
        <end position="115"/>
    </location>
</feature>
<reference evidence="3 4" key="1">
    <citation type="submission" date="2016-11" db="EMBL/GenBank/DDBJ databases">
        <authorList>
            <person name="Jaros S."/>
            <person name="Januszkiewicz K."/>
            <person name="Wedrychowicz H."/>
        </authorList>
    </citation>
    <scope>NUCLEOTIDE SEQUENCE [LARGE SCALE GENOMIC DNA]</scope>
    <source>
        <strain evidence="3 4">YL228</strain>
    </source>
</reference>
<organism evidence="3 4">
    <name type="scientific">Ruminococcus flavefaciens</name>
    <dbReference type="NCBI Taxonomy" id="1265"/>
    <lineage>
        <taxon>Bacteria</taxon>
        <taxon>Bacillati</taxon>
        <taxon>Bacillota</taxon>
        <taxon>Clostridia</taxon>
        <taxon>Eubacteriales</taxon>
        <taxon>Oscillospiraceae</taxon>
        <taxon>Ruminococcus</taxon>
    </lineage>
</organism>
<dbReference type="RefSeq" id="WP_081367865.1">
    <property type="nucleotide sequence ID" value="NZ_FPIP01000007.1"/>
</dbReference>
<dbReference type="AlphaFoldDB" id="A0A1K1P422"/>
<dbReference type="InterPro" id="IPR006976">
    <property type="entry name" value="VanZ-like"/>
</dbReference>
<gene>
    <name evidence="3" type="ORF">SAMN02910280_2474</name>
</gene>
<keyword evidence="1" id="KW-1133">Transmembrane helix</keyword>
<dbReference type="Pfam" id="PF04892">
    <property type="entry name" value="VanZ"/>
    <property type="match status" value="1"/>
</dbReference>
<feature type="transmembrane region" description="Helical" evidence="1">
    <location>
        <begin position="127"/>
        <end position="145"/>
    </location>
</feature>
<dbReference type="PANTHER" id="PTHR36834">
    <property type="entry name" value="MEMBRANE PROTEIN-RELATED"/>
    <property type="match status" value="1"/>
</dbReference>
<evidence type="ECO:0000313" key="4">
    <source>
        <dbReference type="Proteomes" id="UP000183461"/>
    </source>
</evidence>
<protein>
    <submittedName>
        <fullName evidence="3">VanZ like family protein</fullName>
    </submittedName>
</protein>
<evidence type="ECO:0000259" key="2">
    <source>
        <dbReference type="Pfam" id="PF04892"/>
    </source>
</evidence>
<dbReference type="InterPro" id="IPR053150">
    <property type="entry name" value="Teicoplanin_resist-assoc"/>
</dbReference>
<sequence>MLRLKNRIKRLSRSELLIKGLCLFTMVLYLYCVLSITLIDRTSGMRRHVLRPMWELSTMLQSGNYSYWSGQIGGNLIMLLPLGFMLPIMSEKFRNIRAAAIAGFVFSLFIEFSQYYTGRGLFESDDIIHNTIGACIGCIMYVFIFEKLLGKESEME</sequence>